<dbReference type="EMBL" id="FLRI01000598">
    <property type="protein sequence ID" value="SBT84929.1"/>
    <property type="molecule type" value="Genomic_DNA"/>
</dbReference>
<feature type="transmembrane region" description="Helical" evidence="1">
    <location>
        <begin position="241"/>
        <end position="259"/>
    </location>
</feature>
<organism evidence="2 3">
    <name type="scientific">Plasmodium ovale</name>
    <name type="common">malaria parasite P. ovale</name>
    <dbReference type="NCBI Taxonomy" id="36330"/>
    <lineage>
        <taxon>Eukaryota</taxon>
        <taxon>Sar</taxon>
        <taxon>Alveolata</taxon>
        <taxon>Apicomplexa</taxon>
        <taxon>Aconoidasida</taxon>
        <taxon>Haemosporida</taxon>
        <taxon>Plasmodiidae</taxon>
        <taxon>Plasmodium</taxon>
        <taxon>Plasmodium (Plasmodium)</taxon>
    </lineage>
</organism>
<keyword evidence="1" id="KW-1133">Transmembrane helix</keyword>
<evidence type="ECO:0000256" key="1">
    <source>
        <dbReference type="SAM" id="Phobius"/>
    </source>
</evidence>
<gene>
    <name evidence="2" type="primary">PocGH01_00050900</name>
    <name evidence="2" type="ORF">POCGH01_00050900</name>
</gene>
<name>A0A1D3JGG0_PLAOA</name>
<reference evidence="2 3" key="1">
    <citation type="submission" date="2016-06" db="EMBL/GenBank/DDBJ databases">
        <authorList>
            <consortium name="Pathogen Informatics"/>
        </authorList>
    </citation>
    <scope>NUCLEOTIDE SEQUENCE [LARGE SCALE GENOMIC DNA]</scope>
    <source>
        <strain evidence="2">PocGH01</strain>
    </source>
</reference>
<evidence type="ECO:0000313" key="2">
    <source>
        <dbReference type="EMBL" id="SBT84929.1"/>
    </source>
</evidence>
<dbReference type="InterPro" id="IPR008780">
    <property type="entry name" value="Plasmodium_Vir"/>
</dbReference>
<dbReference type="OrthoDB" id="387682at2759"/>
<sequence length="309" mass="36358">MVTEDSEEEEFEEEEEEAEELKYIAGDTYYPYVSTFYKYKADFTSNTAIGSDTHSHGTNCDNISTSILQDISFVGICQEVQKHLENIKNKQDENQYERCLYFNFFLNSETKYKTFHQHNGSKVFEAYKKLSNALNVCDLKIEYIREDILTELTDLYNIHESLDKFLSLFDASDQNICEYAKQFAELYAKNKKNCYVSHKPAFCRELENIQDSSFYRMKHKNCKEAAKILESVMDFDRTASIVVPFIIILAISSFSYISYKFTPFGSWVNTKILKNKIWNNLSEEPQLLNFRHEPLNLQNNEYNIKYHAE</sequence>
<dbReference type="AlphaFoldDB" id="A0A1D3JGG0"/>
<keyword evidence="3" id="KW-1185">Reference proteome</keyword>
<evidence type="ECO:0000313" key="3">
    <source>
        <dbReference type="Proteomes" id="UP000242942"/>
    </source>
</evidence>
<keyword evidence="1" id="KW-0812">Transmembrane</keyword>
<keyword evidence="1" id="KW-0472">Membrane</keyword>
<protein>
    <submittedName>
        <fullName evidence="2">PIR protein</fullName>
    </submittedName>
</protein>
<dbReference type="VEuPathDB" id="PlasmoDB:POWCR01_000183400"/>
<proteinExistence type="predicted"/>
<dbReference type="VEuPathDB" id="PlasmoDB:PocGH01_00050900"/>
<dbReference type="Pfam" id="PF05795">
    <property type="entry name" value="Plasmodium_Vir"/>
    <property type="match status" value="2"/>
</dbReference>
<accession>A0A1D3JGG0</accession>
<dbReference type="Proteomes" id="UP000242942">
    <property type="component" value="Unassembled WGS sequence"/>
</dbReference>